<evidence type="ECO:0000256" key="1">
    <source>
        <dbReference type="ARBA" id="ARBA00004533"/>
    </source>
</evidence>
<evidence type="ECO:0000256" key="9">
    <source>
        <dbReference type="ARBA" id="ARBA00023136"/>
    </source>
</evidence>
<sequence length="314" mass="34991">MMQKNTPHQQRGFALVAVLWVILILSGIMVATLSLVKVEADTVSNEVNSYQALMEAHTGLSYAVHPGIERDDPILAAENPEYDAAYKVLISPEAVRFNINTILQRRDKALMRNIFKHWGMEENEASSLTDALIDWVDRGDTAELNGAEKSWYEEQGFTDRPYNGPFTDIEDMRLVKGFWAAEKLRADWRDWFTLRSEGGLDIHEAKPELIAVAAEINVSEAEAYQAEVKGDDGLFATEDDRNYPSVDAALTAMSAPGGNRRAPIAARFVTKGNILRIESVGRSGNFQASIIATVQRQGAKPNILDYQERISESE</sequence>
<dbReference type="InterPro" id="IPR005628">
    <property type="entry name" value="GspK"/>
</dbReference>
<keyword evidence="3" id="KW-0813">Transport</keyword>
<dbReference type="InterPro" id="IPR049031">
    <property type="entry name" value="T2SSK_SAM-like_1st"/>
</dbReference>
<reference evidence="12 13" key="1">
    <citation type="submission" date="2024-02" db="EMBL/GenBank/DDBJ databases">
        <title>Rubritalea halochordaticola NBRC 107102.</title>
        <authorList>
            <person name="Ichikawa N."/>
            <person name="Katano-Makiyama Y."/>
            <person name="Hidaka K."/>
        </authorList>
    </citation>
    <scope>NUCLEOTIDE SEQUENCE [LARGE SCALE GENOMIC DNA]</scope>
    <source>
        <strain evidence="12 13">NBRC 107102</strain>
    </source>
</reference>
<dbReference type="PANTHER" id="PTHR38831">
    <property type="entry name" value="TYPE II SECRETION SYSTEM PROTEIN K"/>
    <property type="match status" value="1"/>
</dbReference>
<evidence type="ECO:0000256" key="10">
    <source>
        <dbReference type="SAM" id="Phobius"/>
    </source>
</evidence>
<evidence type="ECO:0000256" key="8">
    <source>
        <dbReference type="ARBA" id="ARBA00022989"/>
    </source>
</evidence>
<proteinExistence type="inferred from homology"/>
<dbReference type="EMBL" id="BAABRL010000010">
    <property type="protein sequence ID" value="GAA5496871.1"/>
    <property type="molecule type" value="Genomic_DNA"/>
</dbReference>
<keyword evidence="13" id="KW-1185">Reference proteome</keyword>
<evidence type="ECO:0000256" key="6">
    <source>
        <dbReference type="ARBA" id="ARBA00022692"/>
    </source>
</evidence>
<dbReference type="Proteomes" id="UP001424741">
    <property type="component" value="Unassembled WGS sequence"/>
</dbReference>
<protein>
    <recommendedName>
        <fullName evidence="11">T2SS protein K first SAM-like domain-containing protein</fullName>
    </recommendedName>
</protein>
<dbReference type="PANTHER" id="PTHR38831:SF2">
    <property type="entry name" value="TYPE II SECRETION SYSTEM PROTEIN K"/>
    <property type="match status" value="1"/>
</dbReference>
<evidence type="ECO:0000256" key="7">
    <source>
        <dbReference type="ARBA" id="ARBA00022927"/>
    </source>
</evidence>
<keyword evidence="7" id="KW-0653">Protein transport</keyword>
<keyword evidence="5" id="KW-0997">Cell inner membrane</keyword>
<keyword evidence="6 10" id="KW-0812">Transmembrane</keyword>
<comment type="similarity">
    <text evidence="2">Belongs to the GSP K family.</text>
</comment>
<dbReference type="SUPFAM" id="SSF158544">
    <property type="entry name" value="GspK insert domain-like"/>
    <property type="match status" value="1"/>
</dbReference>
<keyword evidence="9 10" id="KW-0472">Membrane</keyword>
<dbReference type="Pfam" id="PF21687">
    <property type="entry name" value="T2SSK_1st"/>
    <property type="match status" value="1"/>
</dbReference>
<name>A0ABP9V2H2_9BACT</name>
<evidence type="ECO:0000256" key="4">
    <source>
        <dbReference type="ARBA" id="ARBA00022475"/>
    </source>
</evidence>
<comment type="caution">
    <text evidence="12">The sequence shown here is derived from an EMBL/GenBank/DDBJ whole genome shotgun (WGS) entry which is preliminary data.</text>
</comment>
<gene>
    <name evidence="12" type="ORF">Rhal01_03059</name>
</gene>
<comment type="subcellular location">
    <subcellularLocation>
        <location evidence="1">Cell inner membrane</location>
    </subcellularLocation>
</comment>
<keyword evidence="4" id="KW-1003">Cell membrane</keyword>
<feature type="transmembrane region" description="Helical" evidence="10">
    <location>
        <begin position="12"/>
        <end position="36"/>
    </location>
</feature>
<evidence type="ECO:0000313" key="13">
    <source>
        <dbReference type="Proteomes" id="UP001424741"/>
    </source>
</evidence>
<dbReference type="Gene3D" id="1.10.40.60">
    <property type="entry name" value="EpsJ-like"/>
    <property type="match status" value="1"/>
</dbReference>
<accession>A0ABP9V2H2</accession>
<evidence type="ECO:0000256" key="5">
    <source>
        <dbReference type="ARBA" id="ARBA00022519"/>
    </source>
</evidence>
<evidence type="ECO:0000256" key="2">
    <source>
        <dbReference type="ARBA" id="ARBA00007246"/>
    </source>
</evidence>
<keyword evidence="8 10" id="KW-1133">Transmembrane helix</keyword>
<evidence type="ECO:0000259" key="11">
    <source>
        <dbReference type="Pfam" id="PF21687"/>
    </source>
</evidence>
<evidence type="ECO:0000256" key="3">
    <source>
        <dbReference type="ARBA" id="ARBA00022448"/>
    </source>
</evidence>
<dbReference type="InterPro" id="IPR038072">
    <property type="entry name" value="GspK_central_sf"/>
</dbReference>
<organism evidence="12 13">
    <name type="scientific">Rubritalea halochordaticola</name>
    <dbReference type="NCBI Taxonomy" id="714537"/>
    <lineage>
        <taxon>Bacteria</taxon>
        <taxon>Pseudomonadati</taxon>
        <taxon>Verrucomicrobiota</taxon>
        <taxon>Verrucomicrobiia</taxon>
        <taxon>Verrucomicrobiales</taxon>
        <taxon>Rubritaleaceae</taxon>
        <taxon>Rubritalea</taxon>
    </lineage>
</organism>
<evidence type="ECO:0000313" key="12">
    <source>
        <dbReference type="EMBL" id="GAA5496871.1"/>
    </source>
</evidence>
<feature type="domain" description="T2SS protein K first SAM-like" evidence="11">
    <location>
        <begin position="96"/>
        <end position="181"/>
    </location>
</feature>
<dbReference type="RefSeq" id="WP_346189469.1">
    <property type="nucleotide sequence ID" value="NZ_BAABRL010000010.1"/>
</dbReference>